<keyword evidence="8" id="KW-0967">Endosome</keyword>
<dbReference type="PANTHER" id="PTHR46009:SF1">
    <property type="entry name" value="VACUOLAR PROTEIN SORTING-ASSOCIATED PROTEIN VTA1 HOMOLOG"/>
    <property type="match status" value="1"/>
</dbReference>
<comment type="subcellular location">
    <subcellularLocation>
        <location evidence="3">Cytoplasm</location>
    </subcellularLocation>
    <subcellularLocation>
        <location evidence="2">Endosome membrane</location>
        <topology evidence="2">Peripheral membrane protein</topology>
    </subcellularLocation>
    <subcellularLocation>
        <location evidence="1">Golgi apparatus membrane</location>
    </subcellularLocation>
</comment>
<dbReference type="PANTHER" id="PTHR46009">
    <property type="entry name" value="VACUOLAR PROTEIN SORTING-ASSOCIATED PROTEIN VTA1 HOMOLOG"/>
    <property type="match status" value="1"/>
</dbReference>
<keyword evidence="12 14" id="KW-0175">Coiled coil</keyword>
<keyword evidence="6" id="KW-0963">Cytoplasm</keyword>
<keyword evidence="5" id="KW-0813">Transport</keyword>
<evidence type="ECO:0000256" key="8">
    <source>
        <dbReference type="ARBA" id="ARBA00022753"/>
    </source>
</evidence>
<evidence type="ECO:0000256" key="4">
    <source>
        <dbReference type="ARBA" id="ARBA00007895"/>
    </source>
</evidence>
<dbReference type="InterPro" id="IPR008936">
    <property type="entry name" value="Rho_GTPase_activation_prot"/>
</dbReference>
<reference evidence="20" key="1">
    <citation type="submission" date="2017-02" db="UniProtKB">
        <authorList>
            <consortium name="WormBaseParasite"/>
        </authorList>
    </citation>
    <scope>IDENTIFICATION</scope>
</reference>
<feature type="coiled-coil region" evidence="14">
    <location>
        <begin position="161"/>
        <end position="477"/>
    </location>
</feature>
<keyword evidence="10 16" id="KW-1133">Transmembrane helix</keyword>
<dbReference type="PROSITE" id="PS50238">
    <property type="entry name" value="RHOGAP"/>
    <property type="match status" value="1"/>
</dbReference>
<evidence type="ECO:0000256" key="6">
    <source>
        <dbReference type="ARBA" id="ARBA00022490"/>
    </source>
</evidence>
<dbReference type="Gene3D" id="1.25.40.270">
    <property type="entry name" value="Vacuolar protein sorting-associated protein vta1"/>
    <property type="match status" value="1"/>
</dbReference>
<evidence type="ECO:0000256" key="2">
    <source>
        <dbReference type="ARBA" id="ARBA00004481"/>
    </source>
</evidence>
<dbReference type="InterPro" id="IPR019177">
    <property type="entry name" value="Golgin_subfamily_A_member_5"/>
</dbReference>
<dbReference type="AlphaFoldDB" id="A0A0N5CK70"/>
<dbReference type="GO" id="GO:0007165">
    <property type="term" value="P:signal transduction"/>
    <property type="evidence" value="ECO:0007669"/>
    <property type="project" value="InterPro"/>
</dbReference>
<evidence type="ECO:0000313" key="19">
    <source>
        <dbReference type="Proteomes" id="UP000276776"/>
    </source>
</evidence>
<dbReference type="InterPro" id="IPR041212">
    <property type="entry name" value="Vta1_C"/>
</dbReference>
<name>A0A0N5CK70_THECL</name>
<evidence type="ECO:0000256" key="9">
    <source>
        <dbReference type="ARBA" id="ARBA00022927"/>
    </source>
</evidence>
<organism evidence="20">
    <name type="scientific">Thelazia callipaeda</name>
    <name type="common">Oriental eyeworm</name>
    <name type="synonym">Parasitic nematode</name>
    <dbReference type="NCBI Taxonomy" id="103827"/>
    <lineage>
        <taxon>Eukaryota</taxon>
        <taxon>Metazoa</taxon>
        <taxon>Ecdysozoa</taxon>
        <taxon>Nematoda</taxon>
        <taxon>Chromadorea</taxon>
        <taxon>Rhabditida</taxon>
        <taxon>Spirurina</taxon>
        <taxon>Spiruromorpha</taxon>
        <taxon>Thelazioidea</taxon>
        <taxon>Thelaziidae</taxon>
        <taxon>Thelazia</taxon>
    </lineage>
</organism>
<dbReference type="OrthoDB" id="391137at2759"/>
<evidence type="ECO:0000256" key="16">
    <source>
        <dbReference type="SAM" id="Phobius"/>
    </source>
</evidence>
<dbReference type="SMART" id="SM00324">
    <property type="entry name" value="RhoGAP"/>
    <property type="match status" value="1"/>
</dbReference>
<dbReference type="Gene3D" id="1.20.5.420">
    <property type="entry name" value="Immunoglobulin FC, subunit C"/>
    <property type="match status" value="1"/>
</dbReference>
<dbReference type="InterPro" id="IPR044538">
    <property type="entry name" value="Vta1-like"/>
</dbReference>
<feature type="domain" description="Rho-GAP" evidence="17">
    <location>
        <begin position="902"/>
        <end position="1103"/>
    </location>
</feature>
<keyword evidence="9" id="KW-0653">Protein transport</keyword>
<dbReference type="InterPro" id="IPR000198">
    <property type="entry name" value="RhoGAP_dom"/>
</dbReference>
<evidence type="ECO:0000256" key="5">
    <source>
        <dbReference type="ARBA" id="ARBA00022448"/>
    </source>
</evidence>
<dbReference type="Pfam" id="PF18097">
    <property type="entry name" value="Vta1_C"/>
    <property type="match status" value="1"/>
</dbReference>
<dbReference type="STRING" id="103827.A0A0N5CK70"/>
<dbReference type="Gene3D" id="1.10.555.10">
    <property type="entry name" value="Rho GTPase activation protein"/>
    <property type="match status" value="1"/>
</dbReference>
<dbReference type="Pfam" id="PF00620">
    <property type="entry name" value="RhoGAP"/>
    <property type="match status" value="1"/>
</dbReference>
<dbReference type="GO" id="GO:0000139">
    <property type="term" value="C:Golgi membrane"/>
    <property type="evidence" value="ECO:0007669"/>
    <property type="project" value="UniProtKB-SubCell"/>
</dbReference>
<evidence type="ECO:0000256" key="13">
    <source>
        <dbReference type="ARBA" id="ARBA00023136"/>
    </source>
</evidence>
<comment type="similarity">
    <text evidence="4">Belongs to the VTA1 family.</text>
</comment>
<dbReference type="OMA" id="RYEIGEM"/>
<dbReference type="SUPFAM" id="SSF48350">
    <property type="entry name" value="GTPase activation domain, GAP"/>
    <property type="match status" value="1"/>
</dbReference>
<keyword evidence="13 16" id="KW-0472">Membrane</keyword>
<keyword evidence="11" id="KW-0333">Golgi apparatus</keyword>
<dbReference type="GO" id="GO:0015031">
    <property type="term" value="P:protein transport"/>
    <property type="evidence" value="ECO:0007669"/>
    <property type="project" value="UniProtKB-KW"/>
</dbReference>
<evidence type="ECO:0000256" key="11">
    <source>
        <dbReference type="ARBA" id="ARBA00023034"/>
    </source>
</evidence>
<proteinExistence type="inferred from homology"/>
<evidence type="ECO:0000313" key="20">
    <source>
        <dbReference type="WBParaSite" id="TCLT_0000045501-mRNA-1"/>
    </source>
</evidence>
<evidence type="ECO:0000256" key="10">
    <source>
        <dbReference type="ARBA" id="ARBA00022989"/>
    </source>
</evidence>
<feature type="transmembrane region" description="Helical" evidence="16">
    <location>
        <begin position="533"/>
        <end position="554"/>
    </location>
</feature>
<protein>
    <submittedName>
        <fullName evidence="20">Rho-GAP domain-containing protein</fullName>
    </submittedName>
</protein>
<accession>A0A0N5CK70</accession>
<sequence>MSWLTKVAGRAEQLLNQIDQNAAVALKNNSKKGSGRSDSAVSLIDDEKQELLKPDKPRSEVIETLAKPDARSSHTHSVSSRVRGQRDEDLIAYLNDSNGQTSSRCSSAASCFSAPNPQGSNAFVPRSESFATSEGLRAQHLDTIKCLHMKESQIAVMCVRLQEAEEANIKKDAQIAELDREIKMSKKLDAGNGNIGDEQFSKLKKLQRERDREKEEFEKREQEYVRRLESANNENSTIKKELQELRTKILQMEMNERSLTEEIRLAKYNLEANKHEFDEYKQRAQKILSAKENLLTSLRENSLTGSDISGNNIEIEELRCERDLLKEDLQQSQFVIYNLKGDIQEMENRLRDEQRSSGAQRENLTKEMHHHLSQANHYREQMERSQLEYEFLQAEMRRQEEAVERKLAEKDVEMAKLMEEKKTSRRYEVGEMEQKISLLSEKLIAKQTAIERLESEKRALELRLERSERAYKNAEAAAVKSVAVDMRENVYDQNSSLFMLSSSDNLPVHFSKLVFSIFDHLGLRIAVFMRSPVFRFFFLMYCLLLHTWVFFILFTYSPEKMTSVAEIPQSLRPIAHYVKIGAENASYDPIVHYWCFYYAVQTGMNMDKESPEALKYLTSLLTVLEDMKKKLKGQDALTQDMVAQAHVENFALKLFEYADKNDRQSNFTKGVIKAFYMAGHLIDVLTLFGQLDDNLVATRKYAKWKAAYLHNCLKNGETPKPGSTSNQEVDPEDLNSKIRQSSDSGEKFSQSVDESMQPHFLSSSGATDFRTASGENPQKPFVPPRVFPEILPETGVTSEIGKSNSLQPDASHNGGSEALTITDYLEAQKYAKYAVSALSYEDSKTAIESMMKALSILKKTKECSKKTVFGKKSKRKKKKQEDSAGVVPAVSAFTGEYGIFGVPLSLAVLRMGCHDHIPLPVIVRQCIDYINEKGLCVEGIHRISAPKGNLDRLEDAVNRRKFIVLEDVHDASGLLKRFLRQLPEHILTNEKRAMFEKIAGNCPCGTLSPCHCLVADMLKARLSTLPAENYMLLAYVFIHAQMILQNSDKNKMGLAALGLILQASMNISQSLVRIFLLNASDFVRMNYHSPSMVYLFSDVQIKR</sequence>
<dbReference type="WBParaSite" id="TCLT_0000045501-mRNA-1">
    <property type="protein sequence ID" value="TCLT_0000045501-mRNA-1"/>
    <property type="gene ID" value="TCLT_0000045501"/>
</dbReference>
<evidence type="ECO:0000313" key="18">
    <source>
        <dbReference type="EMBL" id="VDM95435.1"/>
    </source>
</evidence>
<dbReference type="Proteomes" id="UP000276776">
    <property type="component" value="Unassembled WGS sequence"/>
</dbReference>
<keyword evidence="7 16" id="KW-0812">Transmembrane</keyword>
<reference evidence="18 19" key="2">
    <citation type="submission" date="2018-11" db="EMBL/GenBank/DDBJ databases">
        <authorList>
            <consortium name="Pathogen Informatics"/>
        </authorList>
    </citation>
    <scope>NUCLEOTIDE SEQUENCE [LARGE SCALE GENOMIC DNA]</scope>
</reference>
<feature type="compositionally biased region" description="Polar residues" evidence="15">
    <location>
        <begin position="737"/>
        <end position="766"/>
    </location>
</feature>
<dbReference type="InterPro" id="IPR039431">
    <property type="entry name" value="Vta1/CALS_N"/>
</dbReference>
<evidence type="ECO:0000256" key="15">
    <source>
        <dbReference type="SAM" id="MobiDB-lite"/>
    </source>
</evidence>
<dbReference type="GO" id="GO:0032511">
    <property type="term" value="P:late endosome to vacuole transport via multivesicular body sorting pathway"/>
    <property type="evidence" value="ECO:0007669"/>
    <property type="project" value="InterPro"/>
</dbReference>
<evidence type="ECO:0000256" key="14">
    <source>
        <dbReference type="SAM" id="Coils"/>
    </source>
</evidence>
<evidence type="ECO:0000256" key="3">
    <source>
        <dbReference type="ARBA" id="ARBA00004496"/>
    </source>
</evidence>
<feature type="region of interest" description="Disordered" evidence="15">
    <location>
        <begin position="715"/>
        <end position="786"/>
    </location>
</feature>
<feature type="region of interest" description="Disordered" evidence="15">
    <location>
        <begin position="27"/>
        <end position="58"/>
    </location>
</feature>
<dbReference type="GO" id="GO:0007030">
    <property type="term" value="P:Golgi organization"/>
    <property type="evidence" value="ECO:0007669"/>
    <property type="project" value="InterPro"/>
</dbReference>
<dbReference type="Pfam" id="PF04652">
    <property type="entry name" value="Vta1"/>
    <property type="match status" value="1"/>
</dbReference>
<dbReference type="Pfam" id="PF09787">
    <property type="entry name" value="Golgin_A5"/>
    <property type="match status" value="1"/>
</dbReference>
<dbReference type="InterPro" id="IPR023175">
    <property type="entry name" value="Vta1/CALS_N_sf"/>
</dbReference>
<evidence type="ECO:0000256" key="1">
    <source>
        <dbReference type="ARBA" id="ARBA00004394"/>
    </source>
</evidence>
<dbReference type="GO" id="GO:0005771">
    <property type="term" value="C:multivesicular body"/>
    <property type="evidence" value="ECO:0007669"/>
    <property type="project" value="TreeGrafter"/>
</dbReference>
<evidence type="ECO:0000259" key="17">
    <source>
        <dbReference type="PROSITE" id="PS50238"/>
    </source>
</evidence>
<evidence type="ECO:0000256" key="7">
    <source>
        <dbReference type="ARBA" id="ARBA00022692"/>
    </source>
</evidence>
<feature type="compositionally biased region" description="Basic and acidic residues" evidence="15">
    <location>
        <begin position="45"/>
        <end position="58"/>
    </location>
</feature>
<gene>
    <name evidence="18" type="ORF">TCLT_LOCUS456</name>
</gene>
<dbReference type="EMBL" id="UYYF01000033">
    <property type="protein sequence ID" value="VDM95435.1"/>
    <property type="molecule type" value="Genomic_DNA"/>
</dbReference>
<evidence type="ECO:0000256" key="12">
    <source>
        <dbReference type="ARBA" id="ARBA00023054"/>
    </source>
</evidence>
<dbReference type="GO" id="GO:0010008">
    <property type="term" value="C:endosome membrane"/>
    <property type="evidence" value="ECO:0007669"/>
    <property type="project" value="UniProtKB-SubCell"/>
</dbReference>
<keyword evidence="19" id="KW-1185">Reference proteome</keyword>